<comment type="caution">
    <text evidence="2">The sequence shown here is derived from an EMBL/GenBank/DDBJ whole genome shotgun (WGS) entry which is preliminary data.</text>
</comment>
<feature type="non-terminal residue" evidence="2">
    <location>
        <position position="1"/>
    </location>
</feature>
<proteinExistence type="predicted"/>
<protein>
    <submittedName>
        <fullName evidence="2">Uncharacterized protein</fullName>
    </submittedName>
</protein>
<gene>
    <name evidence="2" type="ORF">L195_g061040</name>
</gene>
<reference evidence="2 3" key="2">
    <citation type="journal article" date="2017" name="Front. Plant Sci.">
        <title>Gene Classification and Mining of Molecular Markers Useful in Red Clover (Trifolium pratense) Breeding.</title>
        <authorList>
            <person name="Istvanek J."/>
            <person name="Dluhosova J."/>
            <person name="Dluhos P."/>
            <person name="Patkova L."/>
            <person name="Nedelnik J."/>
            <person name="Repkova J."/>
        </authorList>
    </citation>
    <scope>NUCLEOTIDE SEQUENCE [LARGE SCALE GENOMIC DNA]</scope>
    <source>
        <strain evidence="3">cv. Tatra</strain>
        <tissue evidence="2">Young leaves</tissue>
    </source>
</reference>
<name>A0A2K3K7D9_TRIPR</name>
<reference evidence="2 3" key="1">
    <citation type="journal article" date="2014" name="Am. J. Bot.">
        <title>Genome assembly and annotation for red clover (Trifolium pratense; Fabaceae).</title>
        <authorList>
            <person name="Istvanek J."/>
            <person name="Jaros M."/>
            <person name="Krenek A."/>
            <person name="Repkova J."/>
        </authorList>
    </citation>
    <scope>NUCLEOTIDE SEQUENCE [LARGE SCALE GENOMIC DNA]</scope>
    <source>
        <strain evidence="3">cv. Tatra</strain>
        <tissue evidence="2">Young leaves</tissue>
    </source>
</reference>
<evidence type="ECO:0000256" key="1">
    <source>
        <dbReference type="SAM" id="MobiDB-lite"/>
    </source>
</evidence>
<feature type="region of interest" description="Disordered" evidence="1">
    <location>
        <begin position="1"/>
        <end position="34"/>
    </location>
</feature>
<dbReference type="Proteomes" id="UP000236291">
    <property type="component" value="Unassembled WGS sequence"/>
</dbReference>
<feature type="compositionally biased region" description="Basic and acidic residues" evidence="1">
    <location>
        <begin position="7"/>
        <end position="17"/>
    </location>
</feature>
<accession>A0A2K3K7D9</accession>
<evidence type="ECO:0000313" key="3">
    <source>
        <dbReference type="Proteomes" id="UP000236291"/>
    </source>
</evidence>
<organism evidence="2 3">
    <name type="scientific">Trifolium pratense</name>
    <name type="common">Red clover</name>
    <dbReference type="NCBI Taxonomy" id="57577"/>
    <lineage>
        <taxon>Eukaryota</taxon>
        <taxon>Viridiplantae</taxon>
        <taxon>Streptophyta</taxon>
        <taxon>Embryophyta</taxon>
        <taxon>Tracheophyta</taxon>
        <taxon>Spermatophyta</taxon>
        <taxon>Magnoliopsida</taxon>
        <taxon>eudicotyledons</taxon>
        <taxon>Gunneridae</taxon>
        <taxon>Pentapetalae</taxon>
        <taxon>rosids</taxon>
        <taxon>fabids</taxon>
        <taxon>Fabales</taxon>
        <taxon>Fabaceae</taxon>
        <taxon>Papilionoideae</taxon>
        <taxon>50 kb inversion clade</taxon>
        <taxon>NPAAA clade</taxon>
        <taxon>Hologalegina</taxon>
        <taxon>IRL clade</taxon>
        <taxon>Trifolieae</taxon>
        <taxon>Trifolium</taxon>
    </lineage>
</organism>
<sequence>CTRRRQSVHDGKDEDANRCTAANTRRRQSVHDGEHSQVVLYRESTLQVAVLKFSKDY</sequence>
<dbReference type="EMBL" id="ASHM01146334">
    <property type="protein sequence ID" value="PNX62207.1"/>
    <property type="molecule type" value="Genomic_DNA"/>
</dbReference>
<dbReference type="AlphaFoldDB" id="A0A2K3K7D9"/>
<evidence type="ECO:0000313" key="2">
    <source>
        <dbReference type="EMBL" id="PNX62207.1"/>
    </source>
</evidence>